<feature type="transmembrane region" description="Helical" evidence="7">
    <location>
        <begin position="186"/>
        <end position="208"/>
    </location>
</feature>
<evidence type="ECO:0000256" key="1">
    <source>
        <dbReference type="ARBA" id="ARBA00004141"/>
    </source>
</evidence>
<name>A0A418ZSQ7_9RHOB</name>
<dbReference type="PANTHER" id="PTHR42751">
    <property type="entry name" value="SODIUM/HYDROGEN EXCHANGER FAMILY/TRKA DOMAIN PROTEIN"/>
    <property type="match status" value="1"/>
</dbReference>
<feature type="transmembrane region" description="Helical" evidence="7">
    <location>
        <begin position="299"/>
        <end position="317"/>
    </location>
</feature>
<dbReference type="Proteomes" id="UP000285530">
    <property type="component" value="Unassembled WGS sequence"/>
</dbReference>
<dbReference type="GO" id="GO:0016020">
    <property type="term" value="C:membrane"/>
    <property type="evidence" value="ECO:0007669"/>
    <property type="project" value="UniProtKB-SubCell"/>
</dbReference>
<dbReference type="EMBL" id="QZEV01000080">
    <property type="protein sequence ID" value="RJL00331.1"/>
    <property type="molecule type" value="Genomic_DNA"/>
</dbReference>
<dbReference type="PANTHER" id="PTHR42751:SF3">
    <property type="entry name" value="SODIUM_GLUTAMATE SYMPORTER"/>
    <property type="match status" value="1"/>
</dbReference>
<dbReference type="Pfam" id="PF02254">
    <property type="entry name" value="TrkA_N"/>
    <property type="match status" value="1"/>
</dbReference>
<feature type="transmembrane region" description="Helical" evidence="7">
    <location>
        <begin position="118"/>
        <end position="138"/>
    </location>
</feature>
<feature type="transmembrane region" description="Helical" evidence="7">
    <location>
        <begin position="329"/>
        <end position="353"/>
    </location>
</feature>
<dbReference type="OrthoDB" id="9781411at2"/>
<accession>A0A418ZSQ7</accession>
<feature type="transmembrane region" description="Helical" evidence="7">
    <location>
        <begin position="274"/>
        <end position="293"/>
    </location>
</feature>
<feature type="domain" description="Cation/H+ exchanger transmembrane" evidence="8">
    <location>
        <begin position="17"/>
        <end position="378"/>
    </location>
</feature>
<dbReference type="GO" id="GO:0015297">
    <property type="term" value="F:antiporter activity"/>
    <property type="evidence" value="ECO:0007669"/>
    <property type="project" value="InterPro"/>
</dbReference>
<dbReference type="InterPro" id="IPR006153">
    <property type="entry name" value="Cation/H_exchanger_TM"/>
</dbReference>
<keyword evidence="11" id="KW-1185">Reference proteome</keyword>
<comment type="caution">
    <text evidence="10">The sequence shown here is derived from an EMBL/GenBank/DDBJ whole genome shotgun (WGS) entry which is preliminary data.</text>
</comment>
<sequence length="558" mass="58166">MDPTSALIFPEIALLILLAAGVGFLGLMLRQPLVVAFIAVGVLAGPDALGLVSSTDFIDTLSKISIAVLLFLVGLKLDVGLVRSLGRVAVATGLGQVGFTALFGFLICLGLGLDPVTALYVAVALTFSSTIIIVKLLSDKQEIGALHGRIALGFLIVQDIFVVLAMVTLSAIGVGLGDDAGGLGDVARVLAGGAAMVGAVILFIRHLADPLLGRIARSPELMVIFAVGWAASLAALGDVLGFGKELGGLLAGVSLASTEYREAISSRLAALRDFLLLFFFINLGAALPLSTLGDQIGPALVLSLFVLIGNPLIVLAIMGAMGYRRRTGFLAGLTVAQISEFSLIFMAMGVTIGHVGPDAMGLVTLVGLVTIALSVYMITWSHSLLAICGPYLGIFERRHPHREVDDTASAPDAAAVDFVIFGLGRYGCRIGTRLRDRGFRVLGVDFDPEALANWRRMGMEAIYGDATDPDFVAHLDLGGVRAVVSAVPRERGALTEADPQLALLHGLSAAGYQGKVFLSVQQMADAADLMTRGASVVLMPFDDAADHAVSQLVPDGQA</sequence>
<evidence type="ECO:0000313" key="10">
    <source>
        <dbReference type="EMBL" id="RJL00331.1"/>
    </source>
</evidence>
<dbReference type="Gene3D" id="3.40.50.720">
    <property type="entry name" value="NAD(P)-binding Rossmann-like Domain"/>
    <property type="match status" value="1"/>
</dbReference>
<dbReference type="InterPro" id="IPR038770">
    <property type="entry name" value="Na+/solute_symporter_sf"/>
</dbReference>
<proteinExistence type="inferred from homology"/>
<evidence type="ECO:0000256" key="6">
    <source>
        <dbReference type="ARBA" id="ARBA00023136"/>
    </source>
</evidence>
<reference evidence="10 11" key="1">
    <citation type="submission" date="2018-09" db="EMBL/GenBank/DDBJ databases">
        <title>Paracoccus onubensis nov. sp. a moderate halophilic bacterium isolated from Gruta de las Maravillas (Aracena, Spain).</title>
        <authorList>
            <person name="Jurado V."/>
            <person name="Gutierrez-Patricio S."/>
            <person name="Gonzalez-Pimentel J.L."/>
            <person name="Laiz L."/>
            <person name="Saiz-Jimenez C."/>
        </authorList>
    </citation>
    <scope>NUCLEOTIDE SEQUENCE [LARGE SCALE GENOMIC DNA]</scope>
    <source>
        <strain evidence="10 11">DSM 19484</strain>
    </source>
</reference>
<evidence type="ECO:0000256" key="3">
    <source>
        <dbReference type="ARBA" id="ARBA00022448"/>
    </source>
</evidence>
<comment type="similarity">
    <text evidence="2">Belongs to the monovalent cation:proton antiporter 2 (CPA2) transporter (TC 2.A.37) family.</text>
</comment>
<keyword evidence="6 7" id="KW-0472">Membrane</keyword>
<protein>
    <submittedName>
        <fullName evidence="10">Sodium:proton exchanger</fullName>
    </submittedName>
</protein>
<evidence type="ECO:0000256" key="7">
    <source>
        <dbReference type="SAM" id="Phobius"/>
    </source>
</evidence>
<dbReference type="GO" id="GO:0006813">
    <property type="term" value="P:potassium ion transport"/>
    <property type="evidence" value="ECO:0007669"/>
    <property type="project" value="InterPro"/>
</dbReference>
<dbReference type="Gene3D" id="1.20.1530.20">
    <property type="match status" value="1"/>
</dbReference>
<dbReference type="Pfam" id="PF00999">
    <property type="entry name" value="Na_H_Exchanger"/>
    <property type="match status" value="1"/>
</dbReference>
<feature type="domain" description="RCK N-terminal" evidence="9">
    <location>
        <begin position="418"/>
        <end position="539"/>
    </location>
</feature>
<evidence type="ECO:0000259" key="8">
    <source>
        <dbReference type="Pfam" id="PF00999"/>
    </source>
</evidence>
<feature type="transmembrane region" description="Helical" evidence="7">
    <location>
        <begin position="359"/>
        <end position="392"/>
    </location>
</feature>
<feature type="transmembrane region" description="Helical" evidence="7">
    <location>
        <begin position="64"/>
        <end position="81"/>
    </location>
</feature>
<dbReference type="SUPFAM" id="SSF51735">
    <property type="entry name" value="NAD(P)-binding Rossmann-fold domains"/>
    <property type="match status" value="1"/>
</dbReference>
<keyword evidence="3" id="KW-0813">Transport</keyword>
<feature type="transmembrane region" description="Helical" evidence="7">
    <location>
        <begin position="88"/>
        <end position="112"/>
    </location>
</feature>
<dbReference type="InterPro" id="IPR003148">
    <property type="entry name" value="RCK_N"/>
</dbReference>
<feature type="transmembrane region" description="Helical" evidence="7">
    <location>
        <begin position="6"/>
        <end position="26"/>
    </location>
</feature>
<keyword evidence="4 7" id="KW-0812">Transmembrane</keyword>
<evidence type="ECO:0000256" key="4">
    <source>
        <dbReference type="ARBA" id="ARBA00022692"/>
    </source>
</evidence>
<dbReference type="InterPro" id="IPR036291">
    <property type="entry name" value="NAD(P)-bd_dom_sf"/>
</dbReference>
<evidence type="ECO:0000256" key="2">
    <source>
        <dbReference type="ARBA" id="ARBA00005551"/>
    </source>
</evidence>
<evidence type="ECO:0000259" key="9">
    <source>
        <dbReference type="Pfam" id="PF02254"/>
    </source>
</evidence>
<dbReference type="GO" id="GO:1902600">
    <property type="term" value="P:proton transmembrane transport"/>
    <property type="evidence" value="ECO:0007669"/>
    <property type="project" value="InterPro"/>
</dbReference>
<evidence type="ECO:0000256" key="5">
    <source>
        <dbReference type="ARBA" id="ARBA00022989"/>
    </source>
</evidence>
<dbReference type="AlphaFoldDB" id="A0A418ZSQ7"/>
<feature type="transmembrane region" description="Helical" evidence="7">
    <location>
        <begin position="33"/>
        <end position="52"/>
    </location>
</feature>
<organism evidence="10 11">
    <name type="scientific">Paracoccus aestuarii</name>
    <dbReference type="NCBI Taxonomy" id="453842"/>
    <lineage>
        <taxon>Bacteria</taxon>
        <taxon>Pseudomonadati</taxon>
        <taxon>Pseudomonadota</taxon>
        <taxon>Alphaproteobacteria</taxon>
        <taxon>Rhodobacterales</taxon>
        <taxon>Paracoccaceae</taxon>
        <taxon>Paracoccus</taxon>
    </lineage>
</organism>
<evidence type="ECO:0000313" key="11">
    <source>
        <dbReference type="Proteomes" id="UP000285530"/>
    </source>
</evidence>
<gene>
    <name evidence="10" type="ORF">D3P06_13515</name>
</gene>
<feature type="transmembrane region" description="Helical" evidence="7">
    <location>
        <begin position="150"/>
        <end position="174"/>
    </location>
</feature>
<feature type="transmembrane region" description="Helical" evidence="7">
    <location>
        <begin position="220"/>
        <end position="240"/>
    </location>
</feature>
<keyword evidence="5 7" id="KW-1133">Transmembrane helix</keyword>
<comment type="subcellular location">
    <subcellularLocation>
        <location evidence="1">Membrane</location>
        <topology evidence="1">Multi-pass membrane protein</topology>
    </subcellularLocation>
</comment>
<dbReference type="RefSeq" id="WP_119887048.1">
    <property type="nucleotide sequence ID" value="NZ_QZEV01000080.1"/>
</dbReference>